<organism evidence="2 3">
    <name type="scientific">Enterovirga rhinocerotis</name>
    <dbReference type="NCBI Taxonomy" id="1339210"/>
    <lineage>
        <taxon>Bacteria</taxon>
        <taxon>Pseudomonadati</taxon>
        <taxon>Pseudomonadota</taxon>
        <taxon>Alphaproteobacteria</taxon>
        <taxon>Hyphomicrobiales</taxon>
        <taxon>Methylobacteriaceae</taxon>
        <taxon>Enterovirga</taxon>
    </lineage>
</organism>
<reference evidence="2 3" key="1">
    <citation type="submission" date="2019-03" db="EMBL/GenBank/DDBJ databases">
        <title>Genomic Encyclopedia of Type Strains, Phase IV (KMG-IV): sequencing the most valuable type-strain genomes for metagenomic binning, comparative biology and taxonomic classification.</title>
        <authorList>
            <person name="Goeker M."/>
        </authorList>
    </citation>
    <scope>NUCLEOTIDE SEQUENCE [LARGE SCALE GENOMIC DNA]</scope>
    <source>
        <strain evidence="2 3">DSM 25903</strain>
    </source>
</reference>
<dbReference type="AlphaFoldDB" id="A0A4R7C1L6"/>
<dbReference type="EMBL" id="SNZR01000013">
    <property type="protein sequence ID" value="TDR90276.1"/>
    <property type="molecule type" value="Genomic_DNA"/>
</dbReference>
<evidence type="ECO:0000313" key="2">
    <source>
        <dbReference type="EMBL" id="TDR90276.1"/>
    </source>
</evidence>
<protein>
    <recommendedName>
        <fullName evidence="4">Lipoprotein</fullName>
    </recommendedName>
</protein>
<dbReference type="RefSeq" id="WP_133771542.1">
    <property type="nucleotide sequence ID" value="NZ_SNZR01000013.1"/>
</dbReference>
<dbReference type="Proteomes" id="UP000295122">
    <property type="component" value="Unassembled WGS sequence"/>
</dbReference>
<feature type="signal peptide" evidence="1">
    <location>
        <begin position="1"/>
        <end position="19"/>
    </location>
</feature>
<evidence type="ECO:0000313" key="3">
    <source>
        <dbReference type="Proteomes" id="UP000295122"/>
    </source>
</evidence>
<accession>A0A4R7C1L6</accession>
<dbReference type="PROSITE" id="PS51257">
    <property type="entry name" value="PROKAR_LIPOPROTEIN"/>
    <property type="match status" value="1"/>
</dbReference>
<keyword evidence="1" id="KW-0732">Signal</keyword>
<feature type="chain" id="PRO_5020185387" description="Lipoprotein" evidence="1">
    <location>
        <begin position="20"/>
        <end position="128"/>
    </location>
</feature>
<name>A0A4R7C1L6_9HYPH</name>
<evidence type="ECO:0000256" key="1">
    <source>
        <dbReference type="SAM" id="SignalP"/>
    </source>
</evidence>
<keyword evidence="3" id="KW-1185">Reference proteome</keyword>
<sequence length="128" mass="12983">MIRSALTAGALLCALMLSACNVTSSQVAGFLVSAQTLASAAGQAELVAKAQARVVQACGYQPTAQTIAAIAKTFAPSTAVTLDLVDTVATGICAAVQNPTVAYASGRARQKRDGTYRGVPIRGQRVGN</sequence>
<evidence type="ECO:0008006" key="4">
    <source>
        <dbReference type="Google" id="ProtNLM"/>
    </source>
</evidence>
<proteinExistence type="predicted"/>
<comment type="caution">
    <text evidence="2">The sequence shown here is derived from an EMBL/GenBank/DDBJ whole genome shotgun (WGS) entry which is preliminary data.</text>
</comment>
<gene>
    <name evidence="2" type="ORF">EV668_3122</name>
</gene>